<dbReference type="InterPro" id="IPR004843">
    <property type="entry name" value="Calcineurin-like_PHP"/>
</dbReference>
<evidence type="ECO:0000259" key="4">
    <source>
        <dbReference type="Pfam" id="PF02872"/>
    </source>
</evidence>
<accession>A0A2A4HP94</accession>
<dbReference type="GO" id="GO:0016787">
    <property type="term" value="F:hydrolase activity"/>
    <property type="evidence" value="ECO:0007669"/>
    <property type="project" value="UniProtKB-KW"/>
</dbReference>
<dbReference type="RefSeq" id="WP_096650712.1">
    <property type="nucleotide sequence ID" value="NZ_NWUX01000003.1"/>
</dbReference>
<sequence>MLFSRSGIALGTALFVTVSPAFADNYTLTLFHTNDLHGRTDQYPQLVTTLNEAREQYGEGLLLDAGDIFSGTLYFTEFQGQDALEFMNLMGYDAFVPGNHEFDLGDPDEGHQALAAFFAGAEFPILGANLDFSAAPEFADMLGEPVSSDPQAGMLYDGIIVEHNGEQIGIFGLSTQDSETISSPGQITISDYRQAAEAMVASFEEQGVNKIIALTHLGYDSDPSVGNDLLLAEYVEGIDIIIGGHSHTKVSPPTLLTENRAGEALSPTVIGQAGEYGQYIGVMQVTFDADGLVVDVSGELLAADEREADPDAAERLEPYTAVIEELRDTQVGAKVIAALPNPRHGRGDERSVRADETALGNLITDAQLYAARKVAPETVLAIQNSGGIREALESGDASVGDLIAVQPFGNRLALLEVTGAELLETFEIALADAPAENGGFLQVSAGVELVYDSSKPAGERVVSLKVAQEGIQDGAQKEAMQAIDPERTYTIATNNFTATGGDSHAVLGAVYEDGRNTIVGNTDWEMLRDYMVSLGEVDYQVEGRIVDLVEVEDLVEIEDLAEAN</sequence>
<dbReference type="GO" id="GO:0000166">
    <property type="term" value="F:nucleotide binding"/>
    <property type="evidence" value="ECO:0007669"/>
    <property type="project" value="UniProtKB-KW"/>
</dbReference>
<dbReference type="Pfam" id="PF00149">
    <property type="entry name" value="Metallophos"/>
    <property type="match status" value="1"/>
</dbReference>
<organism evidence="5 6">
    <name type="scientific">Vreelandella nigrificans</name>
    <dbReference type="NCBI Taxonomy" id="2042704"/>
    <lineage>
        <taxon>Bacteria</taxon>
        <taxon>Pseudomonadati</taxon>
        <taxon>Pseudomonadota</taxon>
        <taxon>Gammaproteobacteria</taxon>
        <taxon>Oceanospirillales</taxon>
        <taxon>Halomonadaceae</taxon>
        <taxon>Vreelandella</taxon>
    </lineage>
</organism>
<dbReference type="Pfam" id="PF02872">
    <property type="entry name" value="5_nucleotid_C"/>
    <property type="match status" value="1"/>
</dbReference>
<dbReference type="InterPro" id="IPR036907">
    <property type="entry name" value="5'-Nucleotdase_C_sf"/>
</dbReference>
<evidence type="ECO:0000256" key="1">
    <source>
        <dbReference type="ARBA" id="ARBA00022729"/>
    </source>
</evidence>
<keyword evidence="2" id="KW-0547">Nucleotide-binding</keyword>
<dbReference type="OrthoDB" id="9803927at2"/>
<dbReference type="GO" id="GO:0009166">
    <property type="term" value="P:nucleotide catabolic process"/>
    <property type="evidence" value="ECO:0007669"/>
    <property type="project" value="InterPro"/>
</dbReference>
<dbReference type="PANTHER" id="PTHR11575">
    <property type="entry name" value="5'-NUCLEOTIDASE-RELATED"/>
    <property type="match status" value="1"/>
</dbReference>
<comment type="similarity">
    <text evidence="2">Belongs to the 5'-nucleotidase family.</text>
</comment>
<comment type="caution">
    <text evidence="5">The sequence shown here is derived from an EMBL/GenBank/DDBJ whole genome shotgun (WGS) entry which is preliminary data.</text>
</comment>
<keyword evidence="1 2" id="KW-0732">Signal</keyword>
<dbReference type="InterPro" id="IPR006179">
    <property type="entry name" value="5_nucleotidase/apyrase"/>
</dbReference>
<feature type="domain" description="5'-Nucleotidase C-terminal" evidence="4">
    <location>
        <begin position="336"/>
        <end position="504"/>
    </location>
</feature>
<dbReference type="InterPro" id="IPR008334">
    <property type="entry name" value="5'-Nucleotdase_C"/>
</dbReference>
<dbReference type="PRINTS" id="PR01607">
    <property type="entry name" value="APYRASEFAMLY"/>
</dbReference>
<dbReference type="Gene3D" id="3.60.21.10">
    <property type="match status" value="1"/>
</dbReference>
<name>A0A2A4HP94_9GAMM</name>
<evidence type="ECO:0000256" key="2">
    <source>
        <dbReference type="RuleBase" id="RU362119"/>
    </source>
</evidence>
<evidence type="ECO:0000313" key="6">
    <source>
        <dbReference type="Proteomes" id="UP000218677"/>
    </source>
</evidence>
<proteinExistence type="inferred from homology"/>
<dbReference type="AlphaFoldDB" id="A0A2A4HP94"/>
<dbReference type="Proteomes" id="UP000218677">
    <property type="component" value="Unassembled WGS sequence"/>
</dbReference>
<dbReference type="SUPFAM" id="SSF55816">
    <property type="entry name" value="5'-nucleotidase (syn. UDP-sugar hydrolase), C-terminal domain"/>
    <property type="match status" value="1"/>
</dbReference>
<dbReference type="InterPro" id="IPR029052">
    <property type="entry name" value="Metallo-depent_PP-like"/>
</dbReference>
<dbReference type="PANTHER" id="PTHR11575:SF24">
    <property type="entry name" value="5'-NUCLEOTIDASE"/>
    <property type="match status" value="1"/>
</dbReference>
<feature type="signal peptide" evidence="2">
    <location>
        <begin position="1"/>
        <end position="23"/>
    </location>
</feature>
<feature type="domain" description="Calcineurin-like phosphoesterase" evidence="3">
    <location>
        <begin position="29"/>
        <end position="248"/>
    </location>
</feature>
<reference evidence="6" key="1">
    <citation type="submission" date="2017-09" db="EMBL/GenBank/DDBJ databases">
        <authorList>
            <person name="Cho G.-S."/>
            <person name="Oguntoyinbo F.A."/>
            <person name="Cnockaert M."/>
            <person name="Kabisch J."/>
            <person name="Neve H."/>
            <person name="Bockelmann W."/>
            <person name="Wenning M."/>
            <person name="Franz C.M."/>
            <person name="Vandamme P."/>
        </authorList>
    </citation>
    <scope>NUCLEOTIDE SEQUENCE [LARGE SCALE GENOMIC DNA]</scope>
    <source>
        <strain evidence="6">MBT G8648</strain>
    </source>
</reference>
<keyword evidence="2" id="KW-0378">Hydrolase</keyword>
<gene>
    <name evidence="5" type="ORF">CPA45_06115</name>
</gene>
<keyword evidence="6" id="KW-1185">Reference proteome</keyword>
<dbReference type="EMBL" id="NWUX01000003">
    <property type="protein sequence ID" value="PCF96586.1"/>
    <property type="molecule type" value="Genomic_DNA"/>
</dbReference>
<evidence type="ECO:0000313" key="5">
    <source>
        <dbReference type="EMBL" id="PCF96586.1"/>
    </source>
</evidence>
<dbReference type="SUPFAM" id="SSF56300">
    <property type="entry name" value="Metallo-dependent phosphatases"/>
    <property type="match status" value="1"/>
</dbReference>
<feature type="chain" id="PRO_5011833220" evidence="2">
    <location>
        <begin position="24"/>
        <end position="564"/>
    </location>
</feature>
<evidence type="ECO:0000259" key="3">
    <source>
        <dbReference type="Pfam" id="PF00149"/>
    </source>
</evidence>
<dbReference type="Gene3D" id="3.90.780.10">
    <property type="entry name" value="5'-Nucleotidase, C-terminal domain"/>
    <property type="match status" value="1"/>
</dbReference>
<protein>
    <submittedName>
        <fullName evidence="5">Bifunctional metallophosphatase/5'-nucleotidase</fullName>
    </submittedName>
</protein>